<dbReference type="Proteomes" id="UP000051952">
    <property type="component" value="Unassembled WGS sequence"/>
</dbReference>
<evidence type="ECO:0000313" key="2">
    <source>
        <dbReference type="Proteomes" id="UP000051952"/>
    </source>
</evidence>
<protein>
    <submittedName>
        <fullName evidence="1">Uncharacterized protein</fullName>
    </submittedName>
</protein>
<sequence length="602" mass="66350">MSSFIVGVRGCPDTVQLSLQATAKTTFHTIREAVAAKICVSSKAVAIFAKGVEVTSYTSELGNEFSVNNFITYELRIVTRNAPKTYKDLKAHALDFMCCCGCKASLTVNGKYCTLNCGCTLCLGCADKQEGDHDVGSVHSILCPYHQVLTPNDVRFHLEALHSTDDVVRAEAPLPSRHEGPHGVLDKLLMTQRCQFTTTVNGKKTTCCNTNLFRCRCQLPPMCASCMKKHLERNVEETDFHGALTQEPVPLNQLLARCNNVQHNGSPCELFLCAQSRMLCHLCYNRSVSHEDVEAIANESHVNRSIAAVTSATDDLTRSIQRLEDAKAAALTQNKKLLVNLSFNIHRLDRSCDDYVNNTTQQFDIRISQLESIIAKLKADRDTGVLAIQVAAKKLKEEFVGKVRSQQAKIVSYIKIAEDLLHSTREQLAAVVHTGRCAPEIIPATNAVVDFSERFYAASPNAITIETYEASCEPYKPLVRIIGTTDLSQSTDVWYRSAMRSMVRNLRHGKILLNCVDNAEVLPGLSVKEVAATAEKIKAEREAIAAAAKAKADAEVAARAKAERETIALPDELELEWPCTFNAQTEAAAKSKVVTSRKFPQR</sequence>
<proteinExistence type="predicted"/>
<organism evidence="1 2">
    <name type="scientific">Bodo saltans</name>
    <name type="common">Flagellated protozoan</name>
    <dbReference type="NCBI Taxonomy" id="75058"/>
    <lineage>
        <taxon>Eukaryota</taxon>
        <taxon>Discoba</taxon>
        <taxon>Euglenozoa</taxon>
        <taxon>Kinetoplastea</taxon>
        <taxon>Metakinetoplastina</taxon>
        <taxon>Eubodonida</taxon>
        <taxon>Bodonidae</taxon>
        <taxon>Bodo</taxon>
    </lineage>
</organism>
<reference evidence="2" key="1">
    <citation type="submission" date="2015-09" db="EMBL/GenBank/DDBJ databases">
        <authorList>
            <consortium name="Pathogen Informatics"/>
        </authorList>
    </citation>
    <scope>NUCLEOTIDE SEQUENCE [LARGE SCALE GENOMIC DNA]</scope>
    <source>
        <strain evidence="2">Lake Konstanz</strain>
    </source>
</reference>
<dbReference type="VEuPathDB" id="TriTrypDB:BSAL_51200"/>
<evidence type="ECO:0000313" key="1">
    <source>
        <dbReference type="EMBL" id="CUE66448.1"/>
    </source>
</evidence>
<accession>A0A0S4IP90</accession>
<dbReference type="AlphaFoldDB" id="A0A0S4IP90"/>
<name>A0A0S4IP90_BODSA</name>
<dbReference type="EMBL" id="CYKH01000057">
    <property type="protein sequence ID" value="CUE66448.1"/>
    <property type="molecule type" value="Genomic_DNA"/>
</dbReference>
<gene>
    <name evidence="1" type="ORF">BSAL_51200</name>
</gene>
<keyword evidence="2" id="KW-1185">Reference proteome</keyword>